<keyword evidence="2" id="KW-0597">Phosphoprotein</keyword>
<dbReference type="GO" id="GO:0043041">
    <property type="term" value="P:amino acid activation for nonribosomal peptide biosynthetic process"/>
    <property type="evidence" value="ECO:0007669"/>
    <property type="project" value="UniProtKB-ARBA"/>
</dbReference>
<dbReference type="InterPro" id="IPR045851">
    <property type="entry name" value="AMP-bd_C_sf"/>
</dbReference>
<dbReference type="SMART" id="SM00823">
    <property type="entry name" value="PKS_PP"/>
    <property type="match status" value="1"/>
</dbReference>
<dbReference type="CDD" id="cd05235">
    <property type="entry name" value="SDR_e1"/>
    <property type="match status" value="1"/>
</dbReference>
<accession>A0A841BZ40</accession>
<dbReference type="SUPFAM" id="SSF47336">
    <property type="entry name" value="ACP-like"/>
    <property type="match status" value="1"/>
</dbReference>
<dbReference type="Pfam" id="PF07993">
    <property type="entry name" value="NAD_binding_4"/>
    <property type="match status" value="1"/>
</dbReference>
<evidence type="ECO:0000313" key="5">
    <source>
        <dbReference type="EMBL" id="MBB5874407.1"/>
    </source>
</evidence>
<dbReference type="InterPro" id="IPR010080">
    <property type="entry name" value="Thioester_reductase-like_dom"/>
</dbReference>
<dbReference type="InterPro" id="IPR036736">
    <property type="entry name" value="ACP-like_sf"/>
</dbReference>
<dbReference type="Proteomes" id="UP000587527">
    <property type="component" value="Unassembled WGS sequence"/>
</dbReference>
<dbReference type="Gene3D" id="3.40.50.12230">
    <property type="match status" value="1"/>
</dbReference>
<dbReference type="CDD" id="cd12116">
    <property type="entry name" value="A_NRPS_Ta1_like"/>
    <property type="match status" value="1"/>
</dbReference>
<keyword evidence="6" id="KW-1185">Reference proteome</keyword>
<dbReference type="Gene3D" id="3.40.50.720">
    <property type="entry name" value="NAD(P)-binding Rossmann-like Domain"/>
    <property type="match status" value="1"/>
</dbReference>
<evidence type="ECO:0000256" key="2">
    <source>
        <dbReference type="ARBA" id="ARBA00022553"/>
    </source>
</evidence>
<dbReference type="InterPro" id="IPR009081">
    <property type="entry name" value="PP-bd_ACP"/>
</dbReference>
<dbReference type="InterPro" id="IPR025110">
    <property type="entry name" value="AMP-bd_C"/>
</dbReference>
<feature type="region of interest" description="Disordered" evidence="3">
    <location>
        <begin position="1023"/>
        <end position="1044"/>
    </location>
</feature>
<comment type="caution">
    <text evidence="5">The sequence shown here is derived from an EMBL/GenBank/DDBJ whole genome shotgun (WGS) entry which is preliminary data.</text>
</comment>
<dbReference type="SUPFAM" id="SSF53328">
    <property type="entry name" value="Formyltransferase"/>
    <property type="match status" value="1"/>
</dbReference>
<gene>
    <name evidence="5" type="ORF">F4553_007841</name>
</gene>
<dbReference type="GO" id="GO:0031177">
    <property type="term" value="F:phosphopantetheine binding"/>
    <property type="evidence" value="ECO:0007669"/>
    <property type="project" value="InterPro"/>
</dbReference>
<dbReference type="PROSITE" id="PS00012">
    <property type="entry name" value="PHOSPHOPANTETHEINE"/>
    <property type="match status" value="1"/>
</dbReference>
<dbReference type="Gene3D" id="2.30.38.10">
    <property type="entry name" value="Luciferase, Domain 3"/>
    <property type="match status" value="1"/>
</dbReference>
<protein>
    <submittedName>
        <fullName evidence="5">Amino acid adenylation domain-containing protein/thioester reductase-like protein</fullName>
    </submittedName>
</protein>
<dbReference type="InterPro" id="IPR010071">
    <property type="entry name" value="AA_adenyl_dom"/>
</dbReference>
<dbReference type="FunFam" id="2.30.38.10:FF:000001">
    <property type="entry name" value="Non-ribosomal peptide synthetase PvdI"/>
    <property type="match status" value="1"/>
</dbReference>
<organism evidence="5 6">
    <name type="scientific">Allocatelliglobosispora scoriae</name>
    <dbReference type="NCBI Taxonomy" id="643052"/>
    <lineage>
        <taxon>Bacteria</taxon>
        <taxon>Bacillati</taxon>
        <taxon>Actinomycetota</taxon>
        <taxon>Actinomycetes</taxon>
        <taxon>Micromonosporales</taxon>
        <taxon>Micromonosporaceae</taxon>
        <taxon>Allocatelliglobosispora</taxon>
    </lineage>
</organism>
<dbReference type="GO" id="GO:0044550">
    <property type="term" value="P:secondary metabolite biosynthetic process"/>
    <property type="evidence" value="ECO:0007669"/>
    <property type="project" value="UniProtKB-ARBA"/>
</dbReference>
<dbReference type="EMBL" id="JACHMN010000003">
    <property type="protein sequence ID" value="MBB5874407.1"/>
    <property type="molecule type" value="Genomic_DNA"/>
</dbReference>
<proteinExistence type="predicted"/>
<dbReference type="PROSITE" id="PS00455">
    <property type="entry name" value="AMP_BINDING"/>
    <property type="match status" value="1"/>
</dbReference>
<dbReference type="InterPro" id="IPR020806">
    <property type="entry name" value="PKS_PP-bd"/>
</dbReference>
<dbReference type="Gene3D" id="3.40.50.980">
    <property type="match status" value="2"/>
</dbReference>
<dbReference type="Pfam" id="PF13193">
    <property type="entry name" value="AMP-binding_C"/>
    <property type="match status" value="1"/>
</dbReference>
<dbReference type="FunFam" id="3.30.300.30:FF:000010">
    <property type="entry name" value="Enterobactin synthetase component F"/>
    <property type="match status" value="1"/>
</dbReference>
<dbReference type="NCBIfam" id="TIGR01733">
    <property type="entry name" value="AA-adenyl-dom"/>
    <property type="match status" value="1"/>
</dbReference>
<dbReference type="RefSeq" id="WP_184846522.1">
    <property type="nucleotide sequence ID" value="NZ_JACHMN010000003.1"/>
</dbReference>
<dbReference type="NCBIfam" id="TIGR01746">
    <property type="entry name" value="Thioester-redct"/>
    <property type="match status" value="1"/>
</dbReference>
<dbReference type="InterPro" id="IPR036477">
    <property type="entry name" value="Formyl_transf_N_sf"/>
</dbReference>
<dbReference type="PROSITE" id="PS50075">
    <property type="entry name" value="CARRIER"/>
    <property type="match status" value="1"/>
</dbReference>
<dbReference type="InterPro" id="IPR020845">
    <property type="entry name" value="AMP-binding_CS"/>
</dbReference>
<name>A0A841BZ40_9ACTN</name>
<dbReference type="Pfam" id="PF00551">
    <property type="entry name" value="Formyl_trans_N"/>
    <property type="match status" value="1"/>
</dbReference>
<dbReference type="InterPro" id="IPR000873">
    <property type="entry name" value="AMP-dep_synth/lig_dom"/>
</dbReference>
<dbReference type="Gene3D" id="1.10.1200.10">
    <property type="entry name" value="ACP-like"/>
    <property type="match status" value="1"/>
</dbReference>
<dbReference type="GO" id="GO:0003824">
    <property type="term" value="F:catalytic activity"/>
    <property type="evidence" value="ECO:0007669"/>
    <property type="project" value="InterPro"/>
</dbReference>
<dbReference type="InterPro" id="IPR006162">
    <property type="entry name" value="Ppantetheine_attach_site"/>
</dbReference>
<dbReference type="SUPFAM" id="SSF51735">
    <property type="entry name" value="NAD(P)-binding Rossmann-fold domains"/>
    <property type="match status" value="1"/>
</dbReference>
<keyword evidence="1" id="KW-0596">Phosphopantetheine</keyword>
<dbReference type="SUPFAM" id="SSF56801">
    <property type="entry name" value="Acetyl-CoA synthetase-like"/>
    <property type="match status" value="1"/>
</dbReference>
<feature type="domain" description="Carrier" evidence="4">
    <location>
        <begin position="1044"/>
        <end position="1117"/>
    </location>
</feature>
<evidence type="ECO:0000256" key="1">
    <source>
        <dbReference type="ARBA" id="ARBA00022450"/>
    </source>
</evidence>
<dbReference type="InterPro" id="IPR011034">
    <property type="entry name" value="Formyl_transferase-like_C_sf"/>
</dbReference>
<dbReference type="PANTHER" id="PTHR44845:SF6">
    <property type="entry name" value="BETA-ALANINE-ACTIVATING ENZYME"/>
    <property type="match status" value="1"/>
</dbReference>
<dbReference type="FunFam" id="3.40.50.12780:FF:000012">
    <property type="entry name" value="Non-ribosomal peptide synthetase"/>
    <property type="match status" value="1"/>
</dbReference>
<dbReference type="Pfam" id="PF00501">
    <property type="entry name" value="AMP-binding"/>
    <property type="match status" value="1"/>
</dbReference>
<evidence type="ECO:0000313" key="6">
    <source>
        <dbReference type="Proteomes" id="UP000587527"/>
    </source>
</evidence>
<dbReference type="Pfam" id="PF00550">
    <property type="entry name" value="PP-binding"/>
    <property type="match status" value="1"/>
</dbReference>
<sequence>MVARLNMADGPVPGSAVFVGESALTIECAQLWLARGGVLTGVASESAAVRAWAAEQRVPTAVTVTGLAPERAGEPFDFLFSVVHLRMLPDAVLALPRRLPVNFHDGLLPADAGVHATAWALLRESAGHGITWHVMTAQADAGDILVRRAFAIGPDETSAILNHRCYEAGLDAFAELVGQIAAGTLTRTVQDLGRRTYHAAGDRPDGALAIRWTDPAHRIAALVRACDFGVHANGFGTAKLLAGDRLLAVGAAEPSGAWSAEPPGTVLSCADGRLTVATVDRDLVLGRITTLSGRPIEVGRDPDLRRGSVLADPTAPQRAALTSAARTALRHEARWVARLAASSPMDLPFRAGAAEAVAWHVIEVPAPGNRAGSAATTAAAVCAYLARIGRGDPGAVGLRLTPGPGDGLVAAVVPLPVPALTETFAGYAEELTADLELIGGWGGYLRDVFLRYPQLHGVRSFDDPLPIELDLSGTATPTTPGTALRIEIDPAGGCRWSISTAALAEPEARSLAEAFSVFWHGVDDAPLDRVPLLAPAARDRPALAAAAADQPRQGCVQHLIAAQSERTPLAIAVQDAERALTYRQLRDRVAAIAAELADRGAGPGDLVGVYLDRSADLVAALLAVLTVGAAYVPLDPVYPPERIAAMLDDARVRLLIVDRAPDPVLAAAAPGLLHLALVGTHTTAVDRGDPDARAYVIYTSGTTGRPKGVQVGHRALTNLLCSMVGEPGLAEGDRMLAVTTVCFDIAALELFGPLLVGATVHIAPSATARDGHALLELVESVKPTVLQATPVTWKMLIAAGWAGEPGLSALCGGEALSRDLADSLLNRVGAVWNLYGPTETTIWSTVGHVMPGTSITLGEPVANTRLYILDQHLQPLPEGVPGELCIGGDGVADGYLHRPELTAQRFRPDPFRPGGRLYRTGDLVRRNALGELEFLGRTDHQVKIRGFRIELGEIEALLTAQPGVRQAVVMARRDGGEAELAAYVTADGGIDAAVVRGELARHLPDYMVPATVTVLDRMPQTANGKIDRGALPAPVRRSGPPPVAPRTDLERRICLLFDRSLGHDTGADSDYFALGGDSLRAVGLVAAARTEGIAFTIAELFSHPTPGRLAAYLAGSQSPPARLDLTAEVSLPAQFTARRPKAGGGRVLLTGATGFLGAFLLSELAADPEARITCLVRAERAADGVARLHANLKRYGLAYPAGQVEVVCGDLAAPTLGLTLTAWQRLAASTGTVVHAGAGVHWLQTYAQLAPANVAGTRRILRLAADAGVPVHHLSSMGVFGHAPRGTARQPATAAPGPVDRLVTGYQQTKWVVEGIAGLAAERGLRVAVHRIARISGATGTGACQTDDFLWRVLKGCVQVNGVPADVDLAFDLVPVDHAARAVAGAVRRGAEGVLHHANPVLVTFAQLVDQLRAAGHDLAEIDPQKWADLVAADPGNAAHPLVDAFLAAARSDDHEVFLHPDDTDCPPADAALITTYLDFFQRTGFLPDPSGSGLF</sequence>
<dbReference type="SUPFAM" id="SSF50486">
    <property type="entry name" value="FMT C-terminal domain-like"/>
    <property type="match status" value="1"/>
</dbReference>
<dbReference type="InterPro" id="IPR013120">
    <property type="entry name" value="FAR_NAD-bd"/>
</dbReference>
<dbReference type="InterPro" id="IPR036291">
    <property type="entry name" value="NAD(P)-bd_dom_sf"/>
</dbReference>
<dbReference type="Pfam" id="PF02911">
    <property type="entry name" value="Formyl_trans_C"/>
    <property type="match status" value="1"/>
</dbReference>
<dbReference type="PANTHER" id="PTHR44845">
    <property type="entry name" value="CARRIER DOMAIN-CONTAINING PROTEIN"/>
    <property type="match status" value="1"/>
</dbReference>
<dbReference type="Gene3D" id="3.30.300.30">
    <property type="match status" value="1"/>
</dbReference>
<reference evidence="5 6" key="1">
    <citation type="submission" date="2020-08" db="EMBL/GenBank/DDBJ databases">
        <title>Sequencing the genomes of 1000 actinobacteria strains.</title>
        <authorList>
            <person name="Klenk H.-P."/>
        </authorList>
    </citation>
    <scope>NUCLEOTIDE SEQUENCE [LARGE SCALE GENOMIC DNA]</scope>
    <source>
        <strain evidence="5 6">DSM 45362</strain>
    </source>
</reference>
<dbReference type="InterPro" id="IPR002376">
    <property type="entry name" value="Formyl_transf_N"/>
</dbReference>
<evidence type="ECO:0000259" key="4">
    <source>
        <dbReference type="PROSITE" id="PS50075"/>
    </source>
</evidence>
<dbReference type="InterPro" id="IPR005793">
    <property type="entry name" value="Formyl_trans_C"/>
</dbReference>
<evidence type="ECO:0000256" key="3">
    <source>
        <dbReference type="SAM" id="MobiDB-lite"/>
    </source>
</evidence>